<organism evidence="7 8">
    <name type="scientific">candidate division WWE3 bacterium RIFCSPLOWO2_01_FULL_41_18</name>
    <dbReference type="NCBI Taxonomy" id="1802625"/>
    <lineage>
        <taxon>Bacteria</taxon>
        <taxon>Katanobacteria</taxon>
    </lineage>
</organism>
<dbReference type="PIRSF" id="PIRSF018267">
    <property type="entry name" value="VSR_endonuc"/>
    <property type="match status" value="1"/>
</dbReference>
<accession>A0A1F4VF20</accession>
<keyword evidence="2 6" id="KW-0255">Endonuclease</keyword>
<name>A0A1F4VF20_UNCKA</name>
<dbReference type="Pfam" id="PF03852">
    <property type="entry name" value="Vsr"/>
    <property type="match status" value="1"/>
</dbReference>
<evidence type="ECO:0000256" key="3">
    <source>
        <dbReference type="ARBA" id="ARBA00022763"/>
    </source>
</evidence>
<protein>
    <recommendedName>
        <fullName evidence="6">Very short patch repair endonuclease</fullName>
        <ecNumber evidence="6">3.1.-.-</ecNumber>
    </recommendedName>
</protein>
<evidence type="ECO:0000256" key="5">
    <source>
        <dbReference type="ARBA" id="ARBA00023204"/>
    </source>
</evidence>
<dbReference type="InterPro" id="IPR011335">
    <property type="entry name" value="Restrct_endonuc-II-like"/>
</dbReference>
<keyword evidence="4 6" id="KW-0378">Hydrolase</keyword>
<dbReference type="EC" id="3.1.-.-" evidence="6"/>
<dbReference type="GO" id="GO:0006298">
    <property type="term" value="P:mismatch repair"/>
    <property type="evidence" value="ECO:0007669"/>
    <property type="project" value="UniProtKB-UniRule"/>
</dbReference>
<evidence type="ECO:0000256" key="2">
    <source>
        <dbReference type="ARBA" id="ARBA00022759"/>
    </source>
</evidence>
<comment type="function">
    <text evidence="6">May nick specific sequences that contain T:G mispairs resulting from m5C-deamination.</text>
</comment>
<dbReference type="GO" id="GO:0016787">
    <property type="term" value="F:hydrolase activity"/>
    <property type="evidence" value="ECO:0007669"/>
    <property type="project" value="UniProtKB-KW"/>
</dbReference>
<reference evidence="7 8" key="1">
    <citation type="journal article" date="2016" name="Nat. Commun.">
        <title>Thousands of microbial genomes shed light on interconnected biogeochemical processes in an aquifer system.</title>
        <authorList>
            <person name="Anantharaman K."/>
            <person name="Brown C.T."/>
            <person name="Hug L.A."/>
            <person name="Sharon I."/>
            <person name="Castelle C.J."/>
            <person name="Probst A.J."/>
            <person name="Thomas B.C."/>
            <person name="Singh A."/>
            <person name="Wilkins M.J."/>
            <person name="Karaoz U."/>
            <person name="Brodie E.L."/>
            <person name="Williams K.H."/>
            <person name="Hubbard S.S."/>
            <person name="Banfield J.F."/>
        </authorList>
    </citation>
    <scope>NUCLEOTIDE SEQUENCE [LARGE SCALE GENOMIC DNA]</scope>
</reference>
<evidence type="ECO:0000313" key="7">
    <source>
        <dbReference type="EMBL" id="OGC55293.1"/>
    </source>
</evidence>
<gene>
    <name evidence="7" type="ORF">A3A78_03575</name>
</gene>
<evidence type="ECO:0000313" key="8">
    <source>
        <dbReference type="Proteomes" id="UP000176504"/>
    </source>
</evidence>
<keyword evidence="1 6" id="KW-0540">Nuclease</keyword>
<evidence type="ECO:0000256" key="1">
    <source>
        <dbReference type="ARBA" id="ARBA00022722"/>
    </source>
</evidence>
<comment type="caution">
    <text evidence="7">The sequence shown here is derived from an EMBL/GenBank/DDBJ whole genome shotgun (WGS) entry which is preliminary data.</text>
</comment>
<dbReference type="Proteomes" id="UP000176504">
    <property type="component" value="Unassembled WGS sequence"/>
</dbReference>
<dbReference type="CDD" id="cd00221">
    <property type="entry name" value="Vsr"/>
    <property type="match status" value="1"/>
</dbReference>
<dbReference type="InterPro" id="IPR004603">
    <property type="entry name" value="DNA_mismatch_endonuc_vsr"/>
</dbReference>
<dbReference type="GO" id="GO:0004519">
    <property type="term" value="F:endonuclease activity"/>
    <property type="evidence" value="ECO:0007669"/>
    <property type="project" value="UniProtKB-KW"/>
</dbReference>
<dbReference type="Gene3D" id="3.40.960.10">
    <property type="entry name" value="VSR Endonuclease"/>
    <property type="match status" value="1"/>
</dbReference>
<dbReference type="EMBL" id="MEVI01000003">
    <property type="protein sequence ID" value="OGC55293.1"/>
    <property type="molecule type" value="Genomic_DNA"/>
</dbReference>
<evidence type="ECO:0000256" key="4">
    <source>
        <dbReference type="ARBA" id="ARBA00022801"/>
    </source>
</evidence>
<proteinExistence type="inferred from homology"/>
<dbReference type="NCBIfam" id="TIGR00632">
    <property type="entry name" value="vsr"/>
    <property type="match status" value="1"/>
</dbReference>
<dbReference type="SUPFAM" id="SSF52980">
    <property type="entry name" value="Restriction endonuclease-like"/>
    <property type="match status" value="1"/>
</dbReference>
<evidence type="ECO:0000256" key="6">
    <source>
        <dbReference type="PIRNR" id="PIRNR018267"/>
    </source>
</evidence>
<keyword evidence="5 6" id="KW-0234">DNA repair</keyword>
<comment type="similarity">
    <text evidence="6">Belongs to the vsr family.</text>
</comment>
<sequence length="140" mass="16443">MTDRITTEQRSINMSKVKGKNTSLEIVVRKRLFKEGFRYRTFYKLPGRPDIVLPSRKAVIFVHGCFWHQHDCKKAALPTSNENFWRNKLTGNKQRDAENQQKLKDLGWNVYVLWECTLNSTDKFEQTMTDLLSDLSSINT</sequence>
<dbReference type="AlphaFoldDB" id="A0A1F4VF20"/>
<keyword evidence="3 6" id="KW-0227">DNA damage</keyword>